<dbReference type="Proteomes" id="UP000189800">
    <property type="component" value="Unassembled WGS sequence"/>
</dbReference>
<feature type="binding site" evidence="9">
    <location>
        <position position="21"/>
    </location>
    <ligand>
        <name>NADPH</name>
        <dbReference type="ChEBI" id="CHEBI:57783"/>
    </ligand>
</feature>
<evidence type="ECO:0000313" key="13">
    <source>
        <dbReference type="EMBL" id="OOS25724.1"/>
    </source>
</evidence>
<feature type="domain" description="1-deoxy-D-xylulose 5-phosphate reductoisomerase N-terminal" evidence="10">
    <location>
        <begin position="12"/>
        <end position="139"/>
    </location>
</feature>
<feature type="binding site" evidence="9">
    <location>
        <position position="235"/>
    </location>
    <ligand>
        <name>1-deoxy-D-xylulose 5-phosphate</name>
        <dbReference type="ChEBI" id="CHEBI:57792"/>
    </ligand>
</feature>
<comment type="similarity">
    <text evidence="2 9">Belongs to the DXR family.</text>
</comment>
<dbReference type="GO" id="GO:0051484">
    <property type="term" value="P:isopentenyl diphosphate biosynthetic process, methylerythritol 4-phosphate pathway involved in terpenoid biosynthetic process"/>
    <property type="evidence" value="ECO:0007669"/>
    <property type="project" value="TreeGrafter"/>
</dbReference>
<feature type="binding site" evidence="9">
    <location>
        <position position="158"/>
    </location>
    <ligand>
        <name>1-deoxy-D-xylulose 5-phosphate</name>
        <dbReference type="ChEBI" id="CHEBI:57792"/>
    </ligand>
</feature>
<name>A0A1T0CTQ0_9GAMM</name>
<feature type="binding site" evidence="9">
    <location>
        <position position="18"/>
    </location>
    <ligand>
        <name>NADPH</name>
        <dbReference type="ChEBI" id="CHEBI:57783"/>
    </ligand>
</feature>
<dbReference type="GO" id="GO:0016853">
    <property type="term" value="F:isomerase activity"/>
    <property type="evidence" value="ECO:0007669"/>
    <property type="project" value="UniProtKB-KW"/>
</dbReference>
<keyword evidence="9" id="KW-0460">Magnesium</keyword>
<keyword evidence="6 9" id="KW-0464">Manganese</keyword>
<evidence type="ECO:0000256" key="7">
    <source>
        <dbReference type="ARBA" id="ARBA00023229"/>
    </source>
</evidence>
<gene>
    <name evidence="9" type="primary">dxr</name>
    <name evidence="13" type="ORF">B0680_02600</name>
</gene>
<dbReference type="Gene3D" id="3.40.50.720">
    <property type="entry name" value="NAD(P)-binding Rossmann-like Domain"/>
    <property type="match status" value="1"/>
</dbReference>
<dbReference type="EMBL" id="MUYU01000006">
    <property type="protein sequence ID" value="OOS25724.1"/>
    <property type="molecule type" value="Genomic_DNA"/>
</dbReference>
<keyword evidence="14" id="KW-1185">Reference proteome</keyword>
<dbReference type="FunFam" id="3.40.50.720:FF:000045">
    <property type="entry name" value="1-deoxy-D-xylulose 5-phosphate reductoisomerase"/>
    <property type="match status" value="1"/>
</dbReference>
<comment type="function">
    <text evidence="9">Catalyzes the NADPH-dependent rearrangement and reduction of 1-deoxy-D-xylulose-5-phosphate (DXP) to 2-C-methyl-D-erythritol 4-phosphate (MEP).</text>
</comment>
<evidence type="ECO:0000256" key="6">
    <source>
        <dbReference type="ARBA" id="ARBA00023211"/>
    </source>
</evidence>
<dbReference type="SUPFAM" id="SSF51735">
    <property type="entry name" value="NAD(P)-binding Rossmann-fold domains"/>
    <property type="match status" value="1"/>
</dbReference>
<dbReference type="SUPFAM" id="SSF69055">
    <property type="entry name" value="1-deoxy-D-xylulose-5-phosphate reductoisomerase, C-terminal domain"/>
    <property type="match status" value="1"/>
</dbReference>
<evidence type="ECO:0000313" key="14">
    <source>
        <dbReference type="Proteomes" id="UP000189800"/>
    </source>
</evidence>
<reference evidence="13 14" key="1">
    <citation type="submission" date="2017-02" db="EMBL/GenBank/DDBJ databases">
        <title>Draft genome sequence of Moraxella pluranimalium CCUG 54913T type strain.</title>
        <authorList>
            <person name="Salva-Serra F."/>
            <person name="Engstrom-Jakobsson H."/>
            <person name="Thorell K."/>
            <person name="Jaen-Luchoro D."/>
            <person name="Gonzales-Siles L."/>
            <person name="Karlsson R."/>
            <person name="Yazdan S."/>
            <person name="Boulund F."/>
            <person name="Johnning A."/>
            <person name="Engstrand L."/>
            <person name="Kristiansson E."/>
            <person name="Moore E."/>
        </authorList>
    </citation>
    <scope>NUCLEOTIDE SEQUENCE [LARGE SCALE GENOMIC DNA]</scope>
    <source>
        <strain evidence="13 14">CCUG 54913</strain>
    </source>
</reference>
<dbReference type="InterPro" id="IPR013644">
    <property type="entry name" value="DXP_reductoisomerase_C"/>
</dbReference>
<comment type="caution">
    <text evidence="13">The sequence shown here is derived from an EMBL/GenBank/DDBJ whole genome shotgun (WGS) entry which is preliminary data.</text>
</comment>
<proteinExistence type="inferred from homology"/>
<keyword evidence="4 9" id="KW-0521">NADP</keyword>
<organism evidence="13 14">
    <name type="scientific">Moraxella pluranimalium</name>
    <dbReference type="NCBI Taxonomy" id="470453"/>
    <lineage>
        <taxon>Bacteria</taxon>
        <taxon>Pseudomonadati</taxon>
        <taxon>Pseudomonadota</taxon>
        <taxon>Gammaproteobacteria</taxon>
        <taxon>Moraxellales</taxon>
        <taxon>Moraxellaceae</taxon>
        <taxon>Moraxella</taxon>
    </lineage>
</organism>
<keyword evidence="13" id="KW-0413">Isomerase</keyword>
<feature type="binding site" evidence="9">
    <location>
        <position position="159"/>
    </location>
    <ligand>
        <name>Mn(2+)</name>
        <dbReference type="ChEBI" id="CHEBI:29035"/>
    </ligand>
</feature>
<dbReference type="PANTHER" id="PTHR30525">
    <property type="entry name" value="1-DEOXY-D-XYLULOSE 5-PHOSPHATE REDUCTOISOMERASE"/>
    <property type="match status" value="1"/>
</dbReference>
<feature type="binding site" evidence="9">
    <location>
        <position position="216"/>
    </location>
    <ligand>
        <name>1-deoxy-D-xylulose 5-phosphate</name>
        <dbReference type="ChEBI" id="CHEBI:57792"/>
    </ligand>
</feature>
<dbReference type="GO" id="GO:0030604">
    <property type="term" value="F:1-deoxy-D-xylulose-5-phosphate reductoisomerase activity"/>
    <property type="evidence" value="ECO:0007669"/>
    <property type="project" value="UniProtKB-UniRule"/>
</dbReference>
<dbReference type="SUPFAM" id="SSF55347">
    <property type="entry name" value="Glyceraldehyde-3-phosphate dehydrogenase-like, C-terminal domain"/>
    <property type="match status" value="1"/>
</dbReference>
<dbReference type="InterPro" id="IPR036291">
    <property type="entry name" value="NAD(P)-bd_dom_sf"/>
</dbReference>
<feature type="binding site" evidence="9">
    <location>
        <position position="157"/>
    </location>
    <ligand>
        <name>Mn(2+)</name>
        <dbReference type="ChEBI" id="CHEBI:29035"/>
    </ligand>
</feature>
<comment type="catalytic activity">
    <reaction evidence="8">
        <text>2-C-methyl-D-erythritol 4-phosphate + NADP(+) = 1-deoxy-D-xylulose 5-phosphate + NADPH + H(+)</text>
        <dbReference type="Rhea" id="RHEA:13717"/>
        <dbReference type="ChEBI" id="CHEBI:15378"/>
        <dbReference type="ChEBI" id="CHEBI:57783"/>
        <dbReference type="ChEBI" id="CHEBI:57792"/>
        <dbReference type="ChEBI" id="CHEBI:58262"/>
        <dbReference type="ChEBI" id="CHEBI:58349"/>
        <dbReference type="EC" id="1.1.1.267"/>
    </reaction>
    <physiologicalReaction direction="right-to-left" evidence="8">
        <dbReference type="Rhea" id="RHEA:13719"/>
    </physiologicalReaction>
</comment>
<dbReference type="GO" id="GO:0030145">
    <property type="term" value="F:manganese ion binding"/>
    <property type="evidence" value="ECO:0007669"/>
    <property type="project" value="TreeGrafter"/>
</dbReference>
<dbReference type="NCBIfam" id="TIGR00243">
    <property type="entry name" value="Dxr"/>
    <property type="match status" value="1"/>
</dbReference>
<evidence type="ECO:0000256" key="2">
    <source>
        <dbReference type="ARBA" id="ARBA00006825"/>
    </source>
</evidence>
<feature type="binding site" evidence="9">
    <location>
        <position position="132"/>
    </location>
    <ligand>
        <name>1-deoxy-D-xylulose 5-phosphate</name>
        <dbReference type="ChEBI" id="CHEBI:57792"/>
    </ligand>
</feature>
<feature type="domain" description="DXP reductoisomerase C-terminal" evidence="12">
    <location>
        <begin position="278"/>
        <end position="403"/>
    </location>
</feature>
<dbReference type="Pfam" id="PF02670">
    <property type="entry name" value="DXP_reductoisom"/>
    <property type="match status" value="1"/>
</dbReference>
<dbReference type="AlphaFoldDB" id="A0A1T0CTQ0"/>
<feature type="binding site" evidence="9">
    <location>
        <position position="159"/>
    </location>
    <ligand>
        <name>1-deoxy-D-xylulose 5-phosphate</name>
        <dbReference type="ChEBI" id="CHEBI:57792"/>
    </ligand>
</feature>
<feature type="domain" description="1-deoxy-D-xylulose 5-phosphate reductoisomerase C-terminal" evidence="11">
    <location>
        <begin position="153"/>
        <end position="246"/>
    </location>
</feature>
<keyword evidence="5 9" id="KW-0560">Oxidoreductase</keyword>
<dbReference type="EC" id="1.1.1.267" evidence="9"/>
<comment type="caution">
    <text evidence="9">Lacks conserved residue(s) required for the propagation of feature annotation.</text>
</comment>
<dbReference type="Gene3D" id="1.10.1740.10">
    <property type="match status" value="1"/>
</dbReference>
<dbReference type="UniPathway" id="UPA00056">
    <property type="reaction ID" value="UER00092"/>
</dbReference>
<comment type="cofactor">
    <cofactor evidence="9">
        <name>Mg(2+)</name>
        <dbReference type="ChEBI" id="CHEBI:18420"/>
    </cofactor>
    <cofactor evidence="9">
        <name>Mn(2+)</name>
        <dbReference type="ChEBI" id="CHEBI:29035"/>
    </cofactor>
</comment>
<evidence type="ECO:0000256" key="4">
    <source>
        <dbReference type="ARBA" id="ARBA00022857"/>
    </source>
</evidence>
<feature type="binding site" evidence="9">
    <location>
        <position position="238"/>
    </location>
    <ligand>
        <name>Mn(2+)</name>
        <dbReference type="ChEBI" id="CHEBI:29035"/>
    </ligand>
</feature>
<dbReference type="RefSeq" id="WP_078253482.1">
    <property type="nucleotide sequence ID" value="NZ_MUYU01000006.1"/>
</dbReference>
<feature type="binding site" evidence="9">
    <location>
        <position position="193"/>
    </location>
    <ligand>
        <name>1-deoxy-D-xylulose 5-phosphate</name>
        <dbReference type="ChEBI" id="CHEBI:57792"/>
    </ligand>
</feature>
<sequence>MNTHSKFTVQRLAILGATGSIGDSTLALVRQHPDRYRIHALSGYGRVDKLFELACEFRPVRVCTSLDNQQILQDKLHSANLDIEVLAGDDGLIALASDPAVDTVVAAIVGAAGLSSTLAAAKAGKRILLANKESLVMAGELVMNTARQHGAVILPIDSEHNAIFQCLPQSVQADNTAIHDGRHGIRQLWLTASGGGFLYKSIEQMQNASVADAITHPNWSMGQKISIDSATMMNKGLELIEACHLFNLPESRISVVIHPNSVVHSLVEYVDGSFLAQLGSPDMKTPIAHALAYPERIDAGVSRLDLYQLADLKFLAPDLDKFACLKLARMAAQRGTGACITLNAANEVAVAAFLAGQIRLTDIAKIVEACLMDDALIADFDQQFADEAQGLARILAMDDKVRQVAKAKLETLMQTVADA</sequence>
<feature type="binding site" evidence="9">
    <location>
        <position position="234"/>
    </location>
    <ligand>
        <name>1-deoxy-D-xylulose 5-phosphate</name>
        <dbReference type="ChEBI" id="CHEBI:57792"/>
    </ligand>
</feature>
<evidence type="ECO:0000259" key="12">
    <source>
        <dbReference type="Pfam" id="PF13288"/>
    </source>
</evidence>
<evidence type="ECO:0000256" key="1">
    <source>
        <dbReference type="ARBA" id="ARBA00005094"/>
    </source>
</evidence>
<evidence type="ECO:0000256" key="5">
    <source>
        <dbReference type="ARBA" id="ARBA00023002"/>
    </source>
</evidence>
<dbReference type="PANTHER" id="PTHR30525:SF0">
    <property type="entry name" value="1-DEOXY-D-XYLULOSE 5-PHOSPHATE REDUCTOISOMERASE, CHLOROPLASTIC"/>
    <property type="match status" value="1"/>
</dbReference>
<evidence type="ECO:0000259" key="10">
    <source>
        <dbReference type="Pfam" id="PF02670"/>
    </source>
</evidence>
<dbReference type="HAMAP" id="MF_00183">
    <property type="entry name" value="DXP_reductoisom"/>
    <property type="match status" value="1"/>
</dbReference>
<keyword evidence="3 9" id="KW-0479">Metal-binding</keyword>
<feature type="binding site" evidence="9">
    <location>
        <position position="20"/>
    </location>
    <ligand>
        <name>NADPH</name>
        <dbReference type="ChEBI" id="CHEBI:57783"/>
    </ligand>
</feature>
<dbReference type="PIRSF" id="PIRSF006205">
    <property type="entry name" value="Dxp_reductismrs"/>
    <property type="match status" value="1"/>
</dbReference>
<comment type="pathway">
    <text evidence="1 9">Isoprenoid biosynthesis; isopentenyl diphosphate biosynthesis via DXP pathway; isopentenyl diphosphate from 1-deoxy-D-xylulose 5-phosphate: step 1/6.</text>
</comment>
<accession>A0A1T0CTQ0</accession>
<dbReference type="Pfam" id="PF08436">
    <property type="entry name" value="DXP_redisom_C"/>
    <property type="match status" value="1"/>
</dbReference>
<feature type="binding site" evidence="9">
    <location>
        <position position="238"/>
    </location>
    <ligand>
        <name>1-deoxy-D-xylulose 5-phosphate</name>
        <dbReference type="ChEBI" id="CHEBI:57792"/>
    </ligand>
</feature>
<evidence type="ECO:0000259" key="11">
    <source>
        <dbReference type="Pfam" id="PF08436"/>
    </source>
</evidence>
<dbReference type="GO" id="GO:0070402">
    <property type="term" value="F:NADPH binding"/>
    <property type="evidence" value="ECO:0007669"/>
    <property type="project" value="InterPro"/>
</dbReference>
<evidence type="ECO:0000256" key="9">
    <source>
        <dbReference type="HAMAP-Rule" id="MF_00183"/>
    </source>
</evidence>
<dbReference type="InterPro" id="IPR026877">
    <property type="entry name" value="DXPR_C"/>
</dbReference>
<feature type="binding site" evidence="9">
    <location>
        <position position="229"/>
    </location>
    <ligand>
        <name>1-deoxy-D-xylulose 5-phosphate</name>
        <dbReference type="ChEBI" id="CHEBI:57792"/>
    </ligand>
</feature>
<feature type="binding site" evidence="9">
    <location>
        <position position="19"/>
    </location>
    <ligand>
        <name>NADPH</name>
        <dbReference type="ChEBI" id="CHEBI:57783"/>
    </ligand>
</feature>
<protein>
    <recommendedName>
        <fullName evidence="9">1-deoxy-D-xylulose 5-phosphate reductoisomerase</fullName>
        <shortName evidence="9">DXP reductoisomerase</shortName>
        <ecNumber evidence="9">1.1.1.267</ecNumber>
    </recommendedName>
    <alternativeName>
        <fullName evidence="9">1-deoxyxylulose-5-phosphate reductoisomerase</fullName>
    </alternativeName>
    <alternativeName>
        <fullName evidence="9">2-C-methyl-D-erythritol 4-phosphate synthase</fullName>
    </alternativeName>
</protein>
<feature type="binding site" evidence="9">
    <location>
        <position position="131"/>
    </location>
    <ligand>
        <name>NADPH</name>
        <dbReference type="ChEBI" id="CHEBI:57783"/>
    </ligand>
</feature>
<dbReference type="InterPro" id="IPR013512">
    <property type="entry name" value="DXP_reductoisomerase_N"/>
</dbReference>
<keyword evidence="7 9" id="KW-0414">Isoprene biosynthesis</keyword>
<dbReference type="Pfam" id="PF13288">
    <property type="entry name" value="DXPR_C"/>
    <property type="match status" value="1"/>
</dbReference>
<feature type="binding site" evidence="9">
    <location>
        <position position="133"/>
    </location>
    <ligand>
        <name>NADPH</name>
        <dbReference type="ChEBI" id="CHEBI:57783"/>
    </ligand>
</feature>
<dbReference type="InterPro" id="IPR036169">
    <property type="entry name" value="DXPR_C_sf"/>
</dbReference>
<dbReference type="OrthoDB" id="9806546at2"/>
<feature type="binding site" evidence="9">
    <location>
        <position position="222"/>
    </location>
    <ligand>
        <name>NADPH</name>
        <dbReference type="ChEBI" id="CHEBI:57783"/>
    </ligand>
</feature>
<dbReference type="InterPro" id="IPR003821">
    <property type="entry name" value="DXP_reductoisomerase"/>
</dbReference>
<evidence type="ECO:0000256" key="8">
    <source>
        <dbReference type="ARBA" id="ARBA00048543"/>
    </source>
</evidence>
<dbReference type="STRING" id="470453.B0680_02600"/>
<evidence type="ECO:0000256" key="3">
    <source>
        <dbReference type="ARBA" id="ARBA00022723"/>
    </source>
</evidence>